<dbReference type="InParanoid" id="A0A5N4A8I5"/>
<proteinExistence type="inferred from homology"/>
<dbReference type="SMART" id="SM00382">
    <property type="entry name" value="AAA"/>
    <property type="match status" value="1"/>
</dbReference>
<dbReference type="Gene3D" id="3.30.160.60">
    <property type="entry name" value="Classic Zinc Finger"/>
    <property type="match status" value="1"/>
</dbReference>
<protein>
    <recommendedName>
        <fullName evidence="5">AAA+ ATPase domain-containing protein</fullName>
    </recommendedName>
</protein>
<dbReference type="AlphaFoldDB" id="A0A5N4A8I5"/>
<evidence type="ECO:0000259" key="5">
    <source>
        <dbReference type="SMART" id="SM00382"/>
    </source>
</evidence>
<dbReference type="Gene3D" id="3.40.50.300">
    <property type="entry name" value="P-loop containing nucleotide triphosphate hydrolases"/>
    <property type="match status" value="1"/>
</dbReference>
<dbReference type="GO" id="GO:0005524">
    <property type="term" value="F:ATP binding"/>
    <property type="evidence" value="ECO:0007669"/>
    <property type="project" value="UniProtKB-KW"/>
</dbReference>
<dbReference type="GO" id="GO:0016887">
    <property type="term" value="F:ATP hydrolysis activity"/>
    <property type="evidence" value="ECO:0007669"/>
    <property type="project" value="InterPro"/>
</dbReference>
<dbReference type="PANTHER" id="PTHR13779">
    <property type="entry name" value="WERNER HELICASE-INTERACTING PROTEIN 1 FAMILY MEMBER"/>
    <property type="match status" value="1"/>
</dbReference>
<dbReference type="EMBL" id="VVIM01000009">
    <property type="protein sequence ID" value="KAB0793568.1"/>
    <property type="molecule type" value="Genomic_DNA"/>
</dbReference>
<evidence type="ECO:0000313" key="7">
    <source>
        <dbReference type="Proteomes" id="UP000327044"/>
    </source>
</evidence>
<evidence type="ECO:0000256" key="3">
    <source>
        <dbReference type="ARBA" id="ARBA00022840"/>
    </source>
</evidence>
<dbReference type="GO" id="GO:0006261">
    <property type="term" value="P:DNA-templated DNA replication"/>
    <property type="evidence" value="ECO:0007669"/>
    <property type="project" value="TreeGrafter"/>
</dbReference>
<keyword evidence="2" id="KW-0547">Nucleotide-binding</keyword>
<evidence type="ECO:0000256" key="2">
    <source>
        <dbReference type="ARBA" id="ARBA00022741"/>
    </source>
</evidence>
<dbReference type="Pfam" id="PF12002">
    <property type="entry name" value="MgsA_C"/>
    <property type="match status" value="1"/>
</dbReference>
<dbReference type="GO" id="GO:0005634">
    <property type="term" value="C:nucleus"/>
    <property type="evidence" value="ECO:0007669"/>
    <property type="project" value="TreeGrafter"/>
</dbReference>
<dbReference type="Pfam" id="PF00004">
    <property type="entry name" value="AAA"/>
    <property type="match status" value="1"/>
</dbReference>
<keyword evidence="7" id="KW-1185">Reference proteome</keyword>
<comment type="similarity">
    <text evidence="1">Belongs to the AAA ATPase family. RarA/MGS1/WRNIP1 subfamily.</text>
</comment>
<dbReference type="Gene3D" id="1.20.272.10">
    <property type="match status" value="1"/>
</dbReference>
<dbReference type="InterPro" id="IPR021886">
    <property type="entry name" value="MgsA_C"/>
</dbReference>
<gene>
    <name evidence="6" type="ORF">PPYR_13188</name>
</gene>
<dbReference type="FunFam" id="1.20.272.10:FF:000001">
    <property type="entry name" value="Putative AAA family ATPase"/>
    <property type="match status" value="1"/>
</dbReference>
<dbReference type="InterPro" id="IPR003959">
    <property type="entry name" value="ATPase_AAA_core"/>
</dbReference>
<dbReference type="OrthoDB" id="10265467at2759"/>
<keyword evidence="3" id="KW-0067">ATP-binding</keyword>
<evidence type="ECO:0000313" key="6">
    <source>
        <dbReference type="EMBL" id="KAB0793568.1"/>
    </source>
</evidence>
<dbReference type="Pfam" id="PF16193">
    <property type="entry name" value="AAA_assoc_2"/>
    <property type="match status" value="1"/>
</dbReference>
<dbReference type="InterPro" id="IPR008921">
    <property type="entry name" value="DNA_pol3_clamp-load_cplx_C"/>
</dbReference>
<evidence type="ECO:0000256" key="4">
    <source>
        <dbReference type="SAM" id="MobiDB-lite"/>
    </source>
</evidence>
<feature type="region of interest" description="Disordered" evidence="4">
    <location>
        <begin position="29"/>
        <end position="60"/>
    </location>
</feature>
<dbReference type="PANTHER" id="PTHR13779:SF7">
    <property type="entry name" value="ATPASE WRNIP1"/>
    <property type="match status" value="1"/>
</dbReference>
<dbReference type="CDD" id="cd00009">
    <property type="entry name" value="AAA"/>
    <property type="match status" value="1"/>
</dbReference>
<comment type="caution">
    <text evidence="6">The sequence shown here is derived from an EMBL/GenBank/DDBJ whole genome shotgun (WGS) entry which is preliminary data.</text>
</comment>
<dbReference type="InterPro" id="IPR032423">
    <property type="entry name" value="AAA_assoc_2"/>
</dbReference>
<dbReference type="InterPro" id="IPR051314">
    <property type="entry name" value="AAA_ATPase_RarA/MGS1/WRNIP1"/>
</dbReference>
<dbReference type="InterPro" id="IPR027417">
    <property type="entry name" value="P-loop_NTPase"/>
</dbReference>
<dbReference type="GO" id="GO:0000731">
    <property type="term" value="P:DNA synthesis involved in DNA repair"/>
    <property type="evidence" value="ECO:0007669"/>
    <property type="project" value="TreeGrafter"/>
</dbReference>
<evidence type="ECO:0000256" key="1">
    <source>
        <dbReference type="ARBA" id="ARBA00008959"/>
    </source>
</evidence>
<dbReference type="GO" id="GO:0003677">
    <property type="term" value="F:DNA binding"/>
    <property type="evidence" value="ECO:0007669"/>
    <property type="project" value="InterPro"/>
</dbReference>
<reference evidence="6 7" key="1">
    <citation type="journal article" date="2018" name="Elife">
        <title>Firefly genomes illuminate parallel origins of bioluminescence in beetles.</title>
        <authorList>
            <person name="Fallon T.R."/>
            <person name="Lower S.E."/>
            <person name="Chang C.H."/>
            <person name="Bessho-Uehara M."/>
            <person name="Martin G.J."/>
            <person name="Bewick A.J."/>
            <person name="Behringer M."/>
            <person name="Debat H.J."/>
            <person name="Wong I."/>
            <person name="Day J.C."/>
            <person name="Suvorov A."/>
            <person name="Silva C.J."/>
            <person name="Stanger-Hall K.F."/>
            <person name="Hall D.W."/>
            <person name="Schmitz R.J."/>
            <person name="Nelson D.R."/>
            <person name="Lewis S.M."/>
            <person name="Shigenobu S."/>
            <person name="Bybee S.M."/>
            <person name="Larracuente A.M."/>
            <person name="Oba Y."/>
            <person name="Weng J.K."/>
        </authorList>
    </citation>
    <scope>NUCLEOTIDE SEQUENCE [LARGE SCALE GENOMIC DNA]</scope>
    <source>
        <strain evidence="6">1611_PpyrPB1</strain>
        <tissue evidence="6">Whole body</tissue>
    </source>
</reference>
<dbReference type="GO" id="GO:0008047">
    <property type="term" value="F:enzyme activator activity"/>
    <property type="evidence" value="ECO:0007669"/>
    <property type="project" value="TreeGrafter"/>
</dbReference>
<feature type="domain" description="AAA+ ATPase" evidence="5">
    <location>
        <begin position="107"/>
        <end position="229"/>
    </location>
</feature>
<sequence length="466" mass="52434">MEICPVCFKEFPTNELENHVETCLFLHSSDTSSEPNRTRGRKRTSVLPCNGGPSTSKHAKLQSITNPLTFKRPLPLEMQPSSLDNFFGHSEILGKGSELRSLLRKGEVPNMVLWGPPGCGKTSLANIIRGMCEKTFTKLRYIGTCGVNCGGRDLEKIIMEAEKAVKLGLHMVVFIDEIHQLSKRLQDVLWEYILRGTLTLIGATTENPSFCIKSALLNLLRVIVMQKLKRSDLIAILEDTTRQLSINVVHNKLFQGTNCKRPVITHSDITWLVDTSDGDARIALNNLQLMLCHDGYGSIKSEMKKSHMMYDRRGEEHHNTIAAMHESIRGSNDNAAIYWTARMLVSGEDPLFIARRLVRAASEEMGNSDPNSLQLAVSTMHGCQLLDRGDREVLLAQCALYLARAPTLKREYFRLEKVKQVIADCHGPQPSVPFHLRNIPEKLLAELGVDNKRSFMPEGMEHLKFY</sequence>
<dbReference type="GO" id="GO:0017116">
    <property type="term" value="F:single-stranded DNA helicase activity"/>
    <property type="evidence" value="ECO:0007669"/>
    <property type="project" value="TreeGrafter"/>
</dbReference>
<name>A0A5N4A8I5_PHOPY</name>
<organism evidence="6 7">
    <name type="scientific">Photinus pyralis</name>
    <name type="common">Common eastern firefly</name>
    <name type="synonym">Lampyris pyralis</name>
    <dbReference type="NCBI Taxonomy" id="7054"/>
    <lineage>
        <taxon>Eukaryota</taxon>
        <taxon>Metazoa</taxon>
        <taxon>Ecdysozoa</taxon>
        <taxon>Arthropoda</taxon>
        <taxon>Hexapoda</taxon>
        <taxon>Insecta</taxon>
        <taxon>Pterygota</taxon>
        <taxon>Neoptera</taxon>
        <taxon>Endopterygota</taxon>
        <taxon>Coleoptera</taxon>
        <taxon>Polyphaga</taxon>
        <taxon>Elateriformia</taxon>
        <taxon>Elateroidea</taxon>
        <taxon>Lampyridae</taxon>
        <taxon>Lampyrinae</taxon>
        <taxon>Photinus</taxon>
    </lineage>
</organism>
<dbReference type="Proteomes" id="UP000327044">
    <property type="component" value="Unassembled WGS sequence"/>
</dbReference>
<dbReference type="SUPFAM" id="SSF52540">
    <property type="entry name" value="P-loop containing nucleoside triphosphate hydrolases"/>
    <property type="match status" value="1"/>
</dbReference>
<dbReference type="SUPFAM" id="SSF48019">
    <property type="entry name" value="post-AAA+ oligomerization domain-like"/>
    <property type="match status" value="1"/>
</dbReference>
<dbReference type="InterPro" id="IPR003593">
    <property type="entry name" value="AAA+_ATPase"/>
</dbReference>
<accession>A0A5N4A8I5</accession>